<gene>
    <name evidence="4" type="ORF">Hokovirus_4_40</name>
</gene>
<dbReference type="SUPFAM" id="SSF54236">
    <property type="entry name" value="Ubiquitin-like"/>
    <property type="match status" value="1"/>
</dbReference>
<accession>A0A1V0SH55</accession>
<dbReference type="GO" id="GO:0016020">
    <property type="term" value="C:membrane"/>
    <property type="evidence" value="ECO:0007669"/>
    <property type="project" value="UniProtKB-SubCell"/>
</dbReference>
<protein>
    <submittedName>
        <fullName evidence="4">Autophagy protein Atg8 ubiquitin-like protein</fullName>
    </submittedName>
</protein>
<organism evidence="4">
    <name type="scientific">Hokovirus HKV1</name>
    <dbReference type="NCBI Taxonomy" id="1977638"/>
    <lineage>
        <taxon>Viruses</taxon>
        <taxon>Varidnaviria</taxon>
        <taxon>Bamfordvirae</taxon>
        <taxon>Nucleocytoviricota</taxon>
        <taxon>Megaviricetes</taxon>
        <taxon>Imitervirales</taxon>
        <taxon>Mimiviridae</taxon>
        <taxon>Klosneuvirinae</taxon>
        <taxon>Hokovirus</taxon>
    </lineage>
</organism>
<keyword evidence="2" id="KW-0472">Membrane</keyword>
<dbReference type="EMBL" id="KY684106">
    <property type="protein sequence ID" value="ARF11066.1"/>
    <property type="molecule type" value="Genomic_DNA"/>
</dbReference>
<sequence length="138" mass="16218">MLSYFSSNTVHYNRYKLRHTEEERKNDVKVIMQEATIPNSKCYGRLPLIIEPSIKILSRLSDNKIKSQYLIKKDCDIVKLKKIIHSIYNVDSSETIILTVGDNCRIPNNNDTIEYLYNNYKDSDGYLYITYSIEDFFG</sequence>
<evidence type="ECO:0000313" key="4">
    <source>
        <dbReference type="EMBL" id="ARF11066.1"/>
    </source>
</evidence>
<keyword evidence="3" id="KW-0449">Lipoprotein</keyword>
<proteinExistence type="predicted"/>
<dbReference type="InterPro" id="IPR029071">
    <property type="entry name" value="Ubiquitin-like_domsf"/>
</dbReference>
<evidence type="ECO:0000256" key="2">
    <source>
        <dbReference type="ARBA" id="ARBA00023136"/>
    </source>
</evidence>
<reference evidence="4" key="1">
    <citation type="journal article" date="2017" name="Science">
        <title>Giant viruses with an expanded complement of translation system components.</title>
        <authorList>
            <person name="Schulz F."/>
            <person name="Yutin N."/>
            <person name="Ivanova N.N."/>
            <person name="Ortega D.R."/>
            <person name="Lee T.K."/>
            <person name="Vierheilig J."/>
            <person name="Daims H."/>
            <person name="Horn M."/>
            <person name="Wagner M."/>
            <person name="Jensen G.J."/>
            <person name="Kyrpides N.C."/>
            <person name="Koonin E.V."/>
            <person name="Woyke T."/>
        </authorList>
    </citation>
    <scope>NUCLEOTIDE SEQUENCE</scope>
    <source>
        <strain evidence="4">HKV1</strain>
    </source>
</reference>
<dbReference type="Pfam" id="PF02991">
    <property type="entry name" value="ATG8"/>
    <property type="match status" value="1"/>
</dbReference>
<dbReference type="PANTHER" id="PTHR10969">
    <property type="entry name" value="MICROTUBULE-ASSOCIATED PROTEINS 1A/1B LIGHT CHAIN 3-RELATED"/>
    <property type="match status" value="1"/>
</dbReference>
<evidence type="ECO:0000256" key="1">
    <source>
        <dbReference type="ARBA" id="ARBA00004370"/>
    </source>
</evidence>
<name>A0A1V0SH55_9VIRU</name>
<comment type="subcellular location">
    <subcellularLocation>
        <location evidence="1">Membrane</location>
    </subcellularLocation>
</comment>
<dbReference type="InterPro" id="IPR004241">
    <property type="entry name" value="Atg8-like"/>
</dbReference>
<dbReference type="Gene3D" id="3.10.20.90">
    <property type="entry name" value="Phosphatidylinositol 3-kinase Catalytic Subunit, Chain A, domain 1"/>
    <property type="match status" value="1"/>
</dbReference>
<evidence type="ECO:0000256" key="3">
    <source>
        <dbReference type="ARBA" id="ARBA00023288"/>
    </source>
</evidence>